<evidence type="ECO:0000313" key="3">
    <source>
        <dbReference type="Proteomes" id="UP000824281"/>
    </source>
</evidence>
<feature type="region of interest" description="Disordered" evidence="1">
    <location>
        <begin position="20"/>
        <end position="49"/>
    </location>
</feature>
<accession>A0ABX8ZSG5</accession>
<dbReference type="PROSITE" id="PS51257">
    <property type="entry name" value="PROKAR_LIPOPROTEIN"/>
    <property type="match status" value="1"/>
</dbReference>
<feature type="compositionally biased region" description="Low complexity" evidence="1">
    <location>
        <begin position="24"/>
        <end position="41"/>
    </location>
</feature>
<reference evidence="2 3" key="1">
    <citation type="submission" date="2021-08" db="EMBL/GenBank/DDBJ databases">
        <title>Comparative Genomics Analysis of the Genus Qipengyuania Reveals Extensive Genetic Diversity and Metabolic Versatility, Including the Description of Fifteen Novel Species.</title>
        <authorList>
            <person name="Liu Y."/>
        </authorList>
    </citation>
    <scope>NUCLEOTIDE SEQUENCE [LARGE SCALE GENOMIC DNA]</scope>
    <source>
        <strain evidence="2 3">1NDH13</strain>
    </source>
</reference>
<dbReference type="Proteomes" id="UP000824281">
    <property type="component" value="Chromosome"/>
</dbReference>
<proteinExistence type="predicted"/>
<dbReference type="EMBL" id="CP081295">
    <property type="protein sequence ID" value="QZD91054.1"/>
    <property type="molecule type" value="Genomic_DNA"/>
</dbReference>
<organism evidence="2 3">
    <name type="scientific">Qipengyuania aurantiaca</name>
    <dbReference type="NCBI Taxonomy" id="2867233"/>
    <lineage>
        <taxon>Bacteria</taxon>
        <taxon>Pseudomonadati</taxon>
        <taxon>Pseudomonadota</taxon>
        <taxon>Alphaproteobacteria</taxon>
        <taxon>Sphingomonadales</taxon>
        <taxon>Erythrobacteraceae</taxon>
        <taxon>Qipengyuania</taxon>
    </lineage>
</organism>
<evidence type="ECO:0008006" key="4">
    <source>
        <dbReference type="Google" id="ProtNLM"/>
    </source>
</evidence>
<protein>
    <recommendedName>
        <fullName evidence="4">DUF995 domain-containing protein</fullName>
    </recommendedName>
</protein>
<dbReference type="RefSeq" id="WP_221426512.1">
    <property type="nucleotide sequence ID" value="NZ_CP081295.1"/>
</dbReference>
<evidence type="ECO:0000313" key="2">
    <source>
        <dbReference type="EMBL" id="QZD91054.1"/>
    </source>
</evidence>
<name>A0ABX8ZSG5_9SPHN</name>
<gene>
    <name evidence="2" type="ORF">K3148_06650</name>
</gene>
<evidence type="ECO:0000256" key="1">
    <source>
        <dbReference type="SAM" id="MobiDB-lite"/>
    </source>
</evidence>
<keyword evidence="3" id="KW-1185">Reference proteome</keyword>
<sequence>MRMHPAVIALAVGLVACTPQEENSGGSAAEGDTATAEATPTSAPPPDTLAETAWRARSNDGARYVTYLDGDGTYRDLRNGDPFQEGKWSYAEGPEGKQLCFEPEDENGVETCWMPGRTKDGLMAATGPGGRRIELEKVAYEPAGDAEGDAPE</sequence>